<name>A0A239L0W4_9BACT</name>
<feature type="chain" id="PRO_5012353756" evidence="1">
    <location>
        <begin position="22"/>
        <end position="242"/>
    </location>
</feature>
<evidence type="ECO:0000313" key="3">
    <source>
        <dbReference type="EMBL" id="SNT23950.1"/>
    </source>
</evidence>
<evidence type="ECO:0000259" key="2">
    <source>
        <dbReference type="SMART" id="SM00867"/>
    </source>
</evidence>
<dbReference type="PANTHER" id="PTHR34406">
    <property type="entry name" value="PROTEIN YCEI"/>
    <property type="match status" value="1"/>
</dbReference>
<dbReference type="Proteomes" id="UP000198432">
    <property type="component" value="Unassembled WGS sequence"/>
</dbReference>
<keyword evidence="4" id="KW-1185">Reference proteome</keyword>
<dbReference type="RefSeq" id="WP_089321627.1">
    <property type="nucleotide sequence ID" value="NZ_FZOQ01000034.1"/>
</dbReference>
<dbReference type="SUPFAM" id="SSF101874">
    <property type="entry name" value="YceI-like"/>
    <property type="match status" value="1"/>
</dbReference>
<dbReference type="AlphaFoldDB" id="A0A239L0W4"/>
<evidence type="ECO:0000256" key="1">
    <source>
        <dbReference type="SAM" id="SignalP"/>
    </source>
</evidence>
<organism evidence="3 4">
    <name type="scientific">Pontibacter ummariensis</name>
    <dbReference type="NCBI Taxonomy" id="1610492"/>
    <lineage>
        <taxon>Bacteria</taxon>
        <taxon>Pseudomonadati</taxon>
        <taxon>Bacteroidota</taxon>
        <taxon>Cytophagia</taxon>
        <taxon>Cytophagales</taxon>
        <taxon>Hymenobacteraceae</taxon>
        <taxon>Pontibacter</taxon>
    </lineage>
</organism>
<dbReference type="EMBL" id="FZOQ01000034">
    <property type="protein sequence ID" value="SNT23950.1"/>
    <property type="molecule type" value="Genomic_DNA"/>
</dbReference>
<reference evidence="4" key="1">
    <citation type="submission" date="2017-06" db="EMBL/GenBank/DDBJ databases">
        <authorList>
            <person name="Varghese N."/>
            <person name="Submissions S."/>
        </authorList>
    </citation>
    <scope>NUCLEOTIDE SEQUENCE [LARGE SCALE GENOMIC DNA]</scope>
    <source>
        <strain evidence="4">NKM1</strain>
    </source>
</reference>
<dbReference type="PROSITE" id="PS51257">
    <property type="entry name" value="PROKAR_LIPOPROTEIN"/>
    <property type="match status" value="1"/>
</dbReference>
<dbReference type="InterPro" id="IPR007372">
    <property type="entry name" value="Lipid/polyisoprenoid-bd_YceI"/>
</dbReference>
<evidence type="ECO:0000313" key="4">
    <source>
        <dbReference type="Proteomes" id="UP000198432"/>
    </source>
</evidence>
<dbReference type="PANTHER" id="PTHR34406:SF1">
    <property type="entry name" value="PROTEIN YCEI"/>
    <property type="match status" value="1"/>
</dbReference>
<dbReference type="InterPro" id="IPR036761">
    <property type="entry name" value="TTHA0802/YceI-like_sf"/>
</dbReference>
<dbReference type="OrthoDB" id="951410at2"/>
<feature type="domain" description="Lipid/polyisoprenoid-binding YceI-like" evidence="2">
    <location>
        <begin position="49"/>
        <end position="238"/>
    </location>
</feature>
<dbReference type="Pfam" id="PF04264">
    <property type="entry name" value="YceI"/>
    <property type="match status" value="1"/>
</dbReference>
<dbReference type="Gene3D" id="2.40.128.110">
    <property type="entry name" value="Lipid/polyisoprenoid-binding, YceI-like"/>
    <property type="match status" value="1"/>
</dbReference>
<gene>
    <name evidence="3" type="ORF">SAMN06296052_13413</name>
</gene>
<accession>A0A239L0W4</accession>
<keyword evidence="1" id="KW-0732">Signal</keyword>
<proteinExistence type="predicted"/>
<sequence length="242" mass="26989">MAKRTLPSCIILLGMLIIALASCDTTIKTDEAVISAPVEKKEVVRPSHVYVIDTAQSEITWIGAKMTGRHNGLFNITEGELYMKDSMLSGGNFLIDMLSVRSDDKTIDQASNEKLTKHLRSSDFFDVENHPTAIFEVTEVTRYDSLLHQPDNKAPKSKYSELRIKDPTHRITGNLTIKGETKSVSFPAKVTLKNNLLLAKANFNLDRTKWGLVYRSDQSLGNQTIYPEVNIGINLVAKPAPR</sequence>
<dbReference type="SMART" id="SM00867">
    <property type="entry name" value="YceI"/>
    <property type="match status" value="1"/>
</dbReference>
<protein>
    <submittedName>
        <fullName evidence="3">Polyisoprenoid-binding protein YceI</fullName>
    </submittedName>
</protein>
<feature type="signal peptide" evidence="1">
    <location>
        <begin position="1"/>
        <end position="21"/>
    </location>
</feature>